<feature type="region of interest" description="Disordered" evidence="1">
    <location>
        <begin position="219"/>
        <end position="249"/>
    </location>
</feature>
<feature type="domain" description="DUF7918" evidence="2">
    <location>
        <begin position="31"/>
        <end position="132"/>
    </location>
</feature>
<gene>
    <name evidence="3" type="ORF">GSTUAT00002281001</name>
</gene>
<dbReference type="Proteomes" id="UP001412239">
    <property type="component" value="Unassembled WGS sequence"/>
</dbReference>
<dbReference type="InterPro" id="IPR057678">
    <property type="entry name" value="DUF7918"/>
</dbReference>
<feature type="region of interest" description="Disordered" evidence="1">
    <location>
        <begin position="146"/>
        <end position="184"/>
    </location>
</feature>
<dbReference type="PANTHER" id="PTHR36223:SF5">
    <property type="entry name" value="BETA-LACTAMASE-TYPE TRANSPEPTIDASE FOLD DOMAIN CONTAINING PROTEIN"/>
    <property type="match status" value="1"/>
</dbReference>
<feature type="domain" description="DUF7918" evidence="2">
    <location>
        <begin position="169"/>
        <end position="272"/>
    </location>
</feature>
<evidence type="ECO:0000259" key="2">
    <source>
        <dbReference type="Pfam" id="PF25534"/>
    </source>
</evidence>
<feature type="compositionally biased region" description="Basic residues" evidence="1">
    <location>
        <begin position="153"/>
        <end position="164"/>
    </location>
</feature>
<organism evidence="3 4">
    <name type="scientific">Tuber aestivum</name>
    <name type="common">summer truffle</name>
    <dbReference type="NCBI Taxonomy" id="59557"/>
    <lineage>
        <taxon>Eukaryota</taxon>
        <taxon>Fungi</taxon>
        <taxon>Dikarya</taxon>
        <taxon>Ascomycota</taxon>
        <taxon>Pezizomycotina</taxon>
        <taxon>Pezizomycetes</taxon>
        <taxon>Pezizales</taxon>
        <taxon>Tuberaceae</taxon>
        <taxon>Tuber</taxon>
    </lineage>
</organism>
<feature type="region of interest" description="Disordered" evidence="1">
    <location>
        <begin position="342"/>
        <end position="389"/>
    </location>
</feature>
<dbReference type="EMBL" id="LN890970">
    <property type="protein sequence ID" value="CUS13572.1"/>
    <property type="molecule type" value="Genomic_DNA"/>
</dbReference>
<feature type="region of interest" description="Disordered" evidence="1">
    <location>
        <begin position="425"/>
        <end position="515"/>
    </location>
</feature>
<protein>
    <recommendedName>
        <fullName evidence="2">DUF7918 domain-containing protein</fullName>
    </recommendedName>
</protein>
<sequence length="532" mass="58432">MPTFKHVTLNIHTPQEPPVSTENFSWANTAHAPLPEYGNHRLRNTDKITSYIPSTTNSPFAISITILDSYQPKNGGDERESLAAYVYFDGRQKEETATLLRRGVETWISSRWVEVKEGELAEREFVFKEVGLESFLSGLDLSKSERESNAKNGARKGVNRRHSMPAKMKANTDDDEEDADVGKKESVGQIRVDLFRVRCEGPVRRGVWGGMFKDSRGDEDDEFGGGVDVSHTAGLSDPKPLDRETVSTQSVSHLDPEGVVYASFVFLYRGERNVPFLLGLNRLLIQPLHIAGQLKKMGLIKPPAPIRADSLSAVAPSNFKKQDFAAMTSVLESLIANGSEKNGASKRFHDFRDGNNGAANEDDVKRKNGKKIPGLDGRDDEVESLVGDELARDERDSLRERMRSEEDVRLEEELIGGVDRIKLKRSHSTSSLRDSGSKDKAATPPPNFSSNGKAKTFATPGTDAIKKPESVHANGHEPETPLKKRRGSGDVDVKSPARGLGFGMQTTPTTGFGGKAEFGGILGGMELEEEIL</sequence>
<evidence type="ECO:0000313" key="3">
    <source>
        <dbReference type="EMBL" id="CUS13572.1"/>
    </source>
</evidence>
<name>A0A292Q160_9PEZI</name>
<dbReference type="Pfam" id="PF25534">
    <property type="entry name" value="DUF7918"/>
    <property type="match status" value="2"/>
</dbReference>
<keyword evidence="4" id="KW-1185">Reference proteome</keyword>
<feature type="compositionally biased region" description="Basic and acidic residues" evidence="1">
    <location>
        <begin position="464"/>
        <end position="495"/>
    </location>
</feature>
<accession>A0A292Q160</accession>
<evidence type="ECO:0000313" key="4">
    <source>
        <dbReference type="Proteomes" id="UP001412239"/>
    </source>
</evidence>
<evidence type="ECO:0000256" key="1">
    <source>
        <dbReference type="SAM" id="MobiDB-lite"/>
    </source>
</evidence>
<dbReference type="AlphaFoldDB" id="A0A292Q160"/>
<proteinExistence type="predicted"/>
<reference evidence="3" key="1">
    <citation type="submission" date="2015-10" db="EMBL/GenBank/DDBJ databases">
        <authorList>
            <person name="Regsiter A."/>
            <person name="william w."/>
        </authorList>
    </citation>
    <scope>NUCLEOTIDE SEQUENCE</scope>
    <source>
        <strain evidence="3">Montdore</strain>
    </source>
</reference>
<dbReference type="PANTHER" id="PTHR36223">
    <property type="entry name" value="BETA-LACTAMASE-TYPE TRANSPEPTIDASE FOLD DOMAIN CONTAINING PROTEIN"/>
    <property type="match status" value="1"/>
</dbReference>